<dbReference type="PANTHER" id="PTHR47691:SF3">
    <property type="entry name" value="HTH-TYPE TRANSCRIPTIONAL REGULATOR RV0890C-RELATED"/>
    <property type="match status" value="1"/>
</dbReference>
<feature type="region of interest" description="Disordered" evidence="3">
    <location>
        <begin position="104"/>
        <end position="169"/>
    </location>
</feature>
<dbReference type="InterPro" id="IPR001867">
    <property type="entry name" value="OmpR/PhoB-type_DNA-bd"/>
</dbReference>
<gene>
    <name evidence="5" type="ORF">U0042_13155</name>
</gene>
<dbReference type="RefSeq" id="WP_114811147.1">
    <property type="nucleotide sequence ID" value="NZ_CP139965.1"/>
</dbReference>
<accession>A0ABZ0WT13</accession>
<name>A0ABZ0WT13_9BURK</name>
<dbReference type="InterPro" id="IPR016032">
    <property type="entry name" value="Sig_transdc_resp-reg_C-effctor"/>
</dbReference>
<dbReference type="InterPro" id="IPR027417">
    <property type="entry name" value="P-loop_NTPase"/>
</dbReference>
<dbReference type="Gene3D" id="3.40.50.300">
    <property type="entry name" value="P-loop containing nucleotide triphosphate hydrolases"/>
    <property type="match status" value="1"/>
</dbReference>
<evidence type="ECO:0000313" key="5">
    <source>
        <dbReference type="EMBL" id="WQD80543.1"/>
    </source>
</evidence>
<dbReference type="Pfam" id="PF00486">
    <property type="entry name" value="Trans_reg_C"/>
    <property type="match status" value="1"/>
</dbReference>
<dbReference type="InterPro" id="IPR036388">
    <property type="entry name" value="WH-like_DNA-bd_sf"/>
</dbReference>
<feature type="compositionally biased region" description="Low complexity" evidence="3">
    <location>
        <begin position="121"/>
        <end position="134"/>
    </location>
</feature>
<proteinExistence type="predicted"/>
<dbReference type="SUPFAM" id="SSF46894">
    <property type="entry name" value="C-terminal effector domain of the bipartite response regulators"/>
    <property type="match status" value="1"/>
</dbReference>
<evidence type="ECO:0000259" key="4">
    <source>
        <dbReference type="PROSITE" id="PS51755"/>
    </source>
</evidence>
<keyword evidence="6" id="KW-1185">Reference proteome</keyword>
<keyword evidence="1 2" id="KW-0238">DNA-binding</keyword>
<dbReference type="CDD" id="cd00383">
    <property type="entry name" value="trans_reg_C"/>
    <property type="match status" value="1"/>
</dbReference>
<dbReference type="EMBL" id="CP139965">
    <property type="protein sequence ID" value="WQD80543.1"/>
    <property type="molecule type" value="Genomic_DNA"/>
</dbReference>
<evidence type="ECO:0000256" key="3">
    <source>
        <dbReference type="SAM" id="MobiDB-lite"/>
    </source>
</evidence>
<reference evidence="5 6" key="1">
    <citation type="submission" date="2023-12" db="EMBL/GenBank/DDBJ databases">
        <title>Genome sequencing and assembly of bacterial species from a model synthetic community.</title>
        <authorList>
            <person name="Hogle S.L."/>
        </authorList>
    </citation>
    <scope>NUCLEOTIDE SEQUENCE [LARGE SCALE GENOMIC DNA]</scope>
    <source>
        <strain evidence="5 6">HAMBI 2494</strain>
    </source>
</reference>
<feature type="DNA-binding region" description="OmpR/PhoB-type" evidence="2">
    <location>
        <begin position="1"/>
        <end position="96"/>
    </location>
</feature>
<dbReference type="Proteomes" id="UP001325479">
    <property type="component" value="Chromosome"/>
</dbReference>
<feature type="compositionally biased region" description="Polar residues" evidence="3">
    <location>
        <begin position="143"/>
        <end position="158"/>
    </location>
</feature>
<dbReference type="PRINTS" id="PR00364">
    <property type="entry name" value="DISEASERSIST"/>
</dbReference>
<dbReference type="Gene3D" id="1.10.10.10">
    <property type="entry name" value="Winged helix-like DNA-binding domain superfamily/Winged helix DNA-binding domain"/>
    <property type="match status" value="1"/>
</dbReference>
<sequence length="964" mass="104431">MKTIKIGQLEILLDRREVRVDGRKVRAGSRAFDILVLLIAAQGEVVAKDEIIRRVWPTTVVEKNNLEVHICALRRVFGRERDRIRTVPGRGYRLIMDGVLPGLPGPGVSKQGRPKQGASNAAVQRAAVQRPADALQPAHEQHAQPSFPESAQEPTSSDARPRPRQPLPARMPELIGRHEALAGIADALRTRRIVTLVGTGGIGKTRLAVELAHYLQHEFADGAVFVPLSAAHGWRSALDALAVAMGSRLSAGPAALAQLAGEWRNREALVVLDNCEQILDIAAAIAEALVAAGSGVRVLATSREALRVPDETVHHVPPLALPSAAGGTGEVLDTPAVQLFLMRAQADGAHFLLDETVVRLTADVCRRLDGIPLALELAASRAAVLGLGQLAANLDDRFSILTGGRRTALPRHQTLQATLDWSYRLLGRDEQKLLRWLGTLVGSFSFDAARAVGEYAGLTAIATLDALGGLAARSLLATEPEGAGYRYRLLETTRAYAQQQLDDEGERARAADAHASLVVTLLRELQTQWKQQPIEEWLVHFMRELGNVRAALDWTLEGAGDAVVGIELAAITVPWLYELSLVEECCDRARAALRCLARTEGATLPVDTETHIRLVGGLAAAAVYTDGPLEETREAWSRVLDHALKTGDTGHALRARWGVWNWHQYGGRAREALVLARRFGEQARETGEAIHGVLAARVEGIAEHYAGNQPRARTLLEQMIEQYDAPLARWHTTGSRVDHSTAARATLARVRWAQGEQHEACELAARSFHAALRADYEIVTCYVLVEAAVPLALLNADNAAARQGIDVLQRLSTRFGLTIWSTCCACYDAWLATLTQPGPEATARLAVAIAALRATNFLAPLPMLSGQLARALLHEARDGEALAVIGEARRHCERSGARWYDEALGRIDDEILGAPYGGSAARHTFTSMTVDLARDVMAAPEIRAAMGALRLPPGQPTKTARENP</sequence>
<dbReference type="PANTHER" id="PTHR47691">
    <property type="entry name" value="REGULATOR-RELATED"/>
    <property type="match status" value="1"/>
</dbReference>
<protein>
    <submittedName>
        <fullName evidence="5">Winged helix-turn-helix domain-containing protein</fullName>
    </submittedName>
</protein>
<dbReference type="SUPFAM" id="SSF52540">
    <property type="entry name" value="P-loop containing nucleoside triphosphate hydrolases"/>
    <property type="match status" value="1"/>
</dbReference>
<dbReference type="SMART" id="SM00862">
    <property type="entry name" value="Trans_reg_C"/>
    <property type="match status" value="1"/>
</dbReference>
<feature type="domain" description="OmpR/PhoB-type" evidence="4">
    <location>
        <begin position="1"/>
        <end position="96"/>
    </location>
</feature>
<evidence type="ECO:0000256" key="2">
    <source>
        <dbReference type="PROSITE-ProRule" id="PRU01091"/>
    </source>
</evidence>
<evidence type="ECO:0000256" key="1">
    <source>
        <dbReference type="ARBA" id="ARBA00023125"/>
    </source>
</evidence>
<dbReference type="PROSITE" id="PS51755">
    <property type="entry name" value="OMPR_PHOB"/>
    <property type="match status" value="1"/>
</dbReference>
<evidence type="ECO:0000313" key="6">
    <source>
        <dbReference type="Proteomes" id="UP001325479"/>
    </source>
</evidence>
<organism evidence="5 6">
    <name type="scientific">Paraburkholderia kururiensis</name>
    <dbReference type="NCBI Taxonomy" id="984307"/>
    <lineage>
        <taxon>Bacteria</taxon>
        <taxon>Pseudomonadati</taxon>
        <taxon>Pseudomonadota</taxon>
        <taxon>Betaproteobacteria</taxon>
        <taxon>Burkholderiales</taxon>
        <taxon>Burkholderiaceae</taxon>
        <taxon>Paraburkholderia</taxon>
    </lineage>
</organism>